<keyword evidence="2" id="KW-1185">Reference proteome</keyword>
<dbReference type="InterPro" id="IPR038996">
    <property type="entry name" value="Gp14"/>
</dbReference>
<reference evidence="1 2" key="1">
    <citation type="submission" date="2023-07" db="EMBL/GenBank/DDBJ databases">
        <title>The novel representative of Negativicutes class, Anaeroselena agilis gen. nov. sp. nov.</title>
        <authorList>
            <person name="Prokofeva M.I."/>
            <person name="Elcheninov A.G."/>
            <person name="Klyukina A."/>
            <person name="Kublanov I.V."/>
            <person name="Frolov E.N."/>
            <person name="Podosokorskaya O.A."/>
        </authorList>
    </citation>
    <scope>NUCLEOTIDE SEQUENCE [LARGE SCALE GENOMIC DNA]</scope>
    <source>
        <strain evidence="1 2">4137-cl</strain>
    </source>
</reference>
<name>A0ABU3NZF9_9FIRM</name>
<sequence length="179" mass="18586">MCVADGALGIGLQVAGTVAQMRAVKSQAEAQARAKEYEAQMLERNAQMVDRQATDAVERGAVEEGKVRKYGADVKAAQRAAIGANGLLASGSALDILAGTNEEIELDAATVRANAQRERWGFDVQAGDLRNQAKLARYGAQSARAAGSWGAMTTLIGGATSVANKWYEMKKAGAKGGGG</sequence>
<evidence type="ECO:0000313" key="1">
    <source>
        <dbReference type="EMBL" id="MDT8902183.1"/>
    </source>
</evidence>
<proteinExistence type="predicted"/>
<dbReference type="Proteomes" id="UP001254848">
    <property type="component" value="Unassembled WGS sequence"/>
</dbReference>
<organism evidence="1 2">
    <name type="scientific">Anaeroselena agilis</name>
    <dbReference type="NCBI Taxonomy" id="3063788"/>
    <lineage>
        <taxon>Bacteria</taxon>
        <taxon>Bacillati</taxon>
        <taxon>Bacillota</taxon>
        <taxon>Negativicutes</taxon>
        <taxon>Acetonemataceae</taxon>
        <taxon>Anaeroselena</taxon>
    </lineage>
</organism>
<gene>
    <name evidence="1" type="ORF">Q4T40_13080</name>
</gene>
<comment type="caution">
    <text evidence="1">The sequence shown here is derived from an EMBL/GenBank/DDBJ whole genome shotgun (WGS) entry which is preliminary data.</text>
</comment>
<accession>A0ABU3NZF9</accession>
<dbReference type="RefSeq" id="WP_413780669.1">
    <property type="nucleotide sequence ID" value="NZ_JAUOZS010000001.1"/>
</dbReference>
<dbReference type="Pfam" id="PF24072">
    <property type="entry name" value="T7_gp14"/>
    <property type="match status" value="1"/>
</dbReference>
<evidence type="ECO:0000313" key="2">
    <source>
        <dbReference type="Proteomes" id="UP001254848"/>
    </source>
</evidence>
<protein>
    <submittedName>
        <fullName evidence="1">Uncharacterized protein</fullName>
    </submittedName>
</protein>
<dbReference type="EMBL" id="JAUOZS010000001">
    <property type="protein sequence ID" value="MDT8902183.1"/>
    <property type="molecule type" value="Genomic_DNA"/>
</dbReference>